<evidence type="ECO:0000256" key="1">
    <source>
        <dbReference type="SAM" id="Phobius"/>
    </source>
</evidence>
<dbReference type="AlphaFoldDB" id="F2JTT0"/>
<feature type="domain" description="EamA" evidence="2">
    <location>
        <begin position="151"/>
        <end position="286"/>
    </location>
</feature>
<feature type="transmembrane region" description="Helical" evidence="1">
    <location>
        <begin position="271"/>
        <end position="290"/>
    </location>
</feature>
<feature type="transmembrane region" description="Helical" evidence="1">
    <location>
        <begin position="70"/>
        <end position="93"/>
    </location>
</feature>
<feature type="transmembrane region" description="Helical" evidence="1">
    <location>
        <begin position="247"/>
        <end position="265"/>
    </location>
</feature>
<proteinExistence type="predicted"/>
<dbReference type="Proteomes" id="UP000001062">
    <property type="component" value="Chromosome"/>
</dbReference>
<dbReference type="InterPro" id="IPR037185">
    <property type="entry name" value="EmrE-like"/>
</dbReference>
<dbReference type="InterPro" id="IPR000620">
    <property type="entry name" value="EamA_dom"/>
</dbReference>
<dbReference type="eggNOG" id="COG0697">
    <property type="taxonomic scope" value="Bacteria"/>
</dbReference>
<evidence type="ECO:0000259" key="2">
    <source>
        <dbReference type="Pfam" id="PF00892"/>
    </source>
</evidence>
<evidence type="ECO:0000313" key="3">
    <source>
        <dbReference type="EMBL" id="ADZ92700.1"/>
    </source>
</evidence>
<feature type="transmembrane region" description="Helical" evidence="1">
    <location>
        <begin position="154"/>
        <end position="170"/>
    </location>
</feature>
<feature type="domain" description="EamA" evidence="2">
    <location>
        <begin position="12"/>
        <end position="141"/>
    </location>
</feature>
<dbReference type="STRING" id="717774.Marme_3484"/>
<keyword evidence="1" id="KW-1133">Transmembrane helix</keyword>
<dbReference type="PANTHER" id="PTHR22911:SF137">
    <property type="entry name" value="SOLUTE CARRIER FAMILY 35 MEMBER G2-RELATED"/>
    <property type="match status" value="1"/>
</dbReference>
<dbReference type="GO" id="GO:0016020">
    <property type="term" value="C:membrane"/>
    <property type="evidence" value="ECO:0007669"/>
    <property type="project" value="InterPro"/>
</dbReference>
<dbReference type="PATRIC" id="fig|717774.3.peg.3587"/>
<evidence type="ECO:0000313" key="4">
    <source>
        <dbReference type="Proteomes" id="UP000001062"/>
    </source>
</evidence>
<dbReference type="KEGG" id="mme:Marme_3484"/>
<dbReference type="SUPFAM" id="SSF103481">
    <property type="entry name" value="Multidrug resistance efflux transporter EmrE"/>
    <property type="match status" value="1"/>
</dbReference>
<dbReference type="HOGENOM" id="CLU_055252_0_0_6"/>
<keyword evidence="4" id="KW-1185">Reference proteome</keyword>
<dbReference type="RefSeq" id="WP_013662602.1">
    <property type="nucleotide sequence ID" value="NC_015276.1"/>
</dbReference>
<dbReference type="Pfam" id="PF00892">
    <property type="entry name" value="EamA"/>
    <property type="match status" value="2"/>
</dbReference>
<feature type="transmembrane region" description="Helical" evidence="1">
    <location>
        <begin position="12"/>
        <end position="29"/>
    </location>
</feature>
<dbReference type="PANTHER" id="PTHR22911">
    <property type="entry name" value="ACYL-MALONYL CONDENSING ENZYME-RELATED"/>
    <property type="match status" value="1"/>
</dbReference>
<feature type="transmembrane region" description="Helical" evidence="1">
    <location>
        <begin position="124"/>
        <end position="142"/>
    </location>
</feature>
<feature type="transmembrane region" description="Helical" evidence="1">
    <location>
        <begin position="213"/>
        <end position="235"/>
    </location>
</feature>
<organism evidence="3 4">
    <name type="scientific">Marinomonas mediterranea (strain ATCC 700492 / JCM 21426 / NBRC 103028 / MMB-1)</name>
    <dbReference type="NCBI Taxonomy" id="717774"/>
    <lineage>
        <taxon>Bacteria</taxon>
        <taxon>Pseudomonadati</taxon>
        <taxon>Pseudomonadota</taxon>
        <taxon>Gammaproteobacteria</taxon>
        <taxon>Oceanospirillales</taxon>
        <taxon>Oceanospirillaceae</taxon>
        <taxon>Marinomonas</taxon>
    </lineage>
</organism>
<feature type="transmembrane region" description="Helical" evidence="1">
    <location>
        <begin position="41"/>
        <end position="63"/>
    </location>
</feature>
<gene>
    <name evidence="3" type="ordered locus">Marme_3484</name>
</gene>
<feature type="transmembrane region" description="Helical" evidence="1">
    <location>
        <begin position="99"/>
        <end position="117"/>
    </location>
</feature>
<keyword evidence="1" id="KW-0812">Transmembrane</keyword>
<dbReference type="EMBL" id="CP002583">
    <property type="protein sequence ID" value="ADZ92700.1"/>
    <property type="molecule type" value="Genomic_DNA"/>
</dbReference>
<protein>
    <recommendedName>
        <fullName evidence="2">EamA domain-containing protein</fullName>
    </recommendedName>
</protein>
<sequence length="302" mass="32785">MISFKNPSTHFASLVAFSAAAFWGVYWIPLRYLESQGVQGVAAVVLLNLPAILPLLIIVGLTLHRYQTHWRALCLIGLCSGLGIALYSSGVIYSSVVRATLLFYLTPVWSTLIEIFWLKERVTWTRWLAVVVGLLGMVLLLSGGDFGEQGKGDVLAFFSGVFWALGASMVRRYNRVPIPGMALGQFSATVIGALLIGYFFGSAPMADVVLTESAATVMFSFSLLILMPIVVAIFWAQKVINPGRAGLLMMSEVMVAVISASIILSEERMQAIEWLGAVLILSACLVEVLGSMQLKARSKLST</sequence>
<keyword evidence="1" id="KW-0472">Membrane</keyword>
<reference evidence="3 4" key="1">
    <citation type="journal article" date="2012" name="Stand. Genomic Sci.">
        <title>Complete genome sequence of the melanogenic marine bacterium Marinomonas mediterranea type strain (MMB-1(T)).</title>
        <authorList>
            <person name="Lucas-Elio P."/>
            <person name="Goodwin L."/>
            <person name="Woyke T."/>
            <person name="Pitluck S."/>
            <person name="Nolan M."/>
            <person name="Kyrpides N.C."/>
            <person name="Detter J.C."/>
            <person name="Copeland A."/>
            <person name="Teshima H."/>
            <person name="Bruce D."/>
            <person name="Detter C."/>
            <person name="Tapia R."/>
            <person name="Han S."/>
            <person name="Land M.L."/>
            <person name="Ivanova N."/>
            <person name="Mikhailova N."/>
            <person name="Johnston A.W."/>
            <person name="Sanchez-Amat A."/>
        </authorList>
    </citation>
    <scope>NUCLEOTIDE SEQUENCE [LARGE SCALE GENOMIC DNA]</scope>
    <source>
        <strain evidence="4">ATCC 700492 / JCM 21426 / NBRC 103028 / MMB-1</strain>
    </source>
</reference>
<feature type="transmembrane region" description="Helical" evidence="1">
    <location>
        <begin position="182"/>
        <end position="201"/>
    </location>
</feature>
<name>F2JTT0_MARM1</name>
<accession>F2JTT0</accession>